<dbReference type="GeneID" id="65057411"/>
<dbReference type="GO" id="GO:0004519">
    <property type="term" value="F:endonuclease activity"/>
    <property type="evidence" value="ECO:0007669"/>
    <property type="project" value="UniProtKB-KW"/>
</dbReference>
<keyword evidence="1" id="KW-0255">Endonuclease</keyword>
<proteinExistence type="predicted"/>
<dbReference type="RefSeq" id="YP_010068818.1">
    <property type="nucleotide sequence ID" value="NC_054913.1"/>
</dbReference>
<evidence type="ECO:0000313" key="2">
    <source>
        <dbReference type="Proteomes" id="UP000503126"/>
    </source>
</evidence>
<dbReference type="KEGG" id="vg:65057411"/>
<dbReference type="EMBL" id="MN864145">
    <property type="protein sequence ID" value="QIG57388.1"/>
    <property type="molecule type" value="Genomic_DNA"/>
</dbReference>
<keyword evidence="1" id="KW-0540">Nuclease</keyword>
<sequence>MTKTDYETQIYKILKTSFPSWEGLDEYLNFIKTNSTNKVKGLTQVHHILPKSIFPDFKTCKWNLCHLSHYNHFIAHSILAKTGNHKMINALQRMYTGRFNLNCTTHELNNIAEAYSLEFENVCKVNSIKMTLYYSNQDNRIKISQALKAWFKNPENLKKHRIMTSSKEFKETVSIMTQKWFSDPINKQKHLDACRKISKTAEYRESLSAGVSRSWKNPKVRDTQLKSRRKGYHWENFDMLYVEWVKMNKPKYVTFSKNLVNLGYPIQSSLQALVSEFMRKNLSENI</sequence>
<keyword evidence="2" id="KW-1185">Reference proteome</keyword>
<evidence type="ECO:0000313" key="1">
    <source>
        <dbReference type="EMBL" id="QIG57388.1"/>
    </source>
</evidence>
<name>A0A6G6XH20_9CAUD</name>
<reference evidence="1 2" key="1">
    <citation type="submission" date="2019-12" db="EMBL/GenBank/DDBJ databases">
        <authorList>
            <person name="Wei B."/>
        </authorList>
    </citation>
    <scope>NUCLEOTIDE SEQUENCE [LARGE SCALE GENOMIC DNA]</scope>
</reference>
<keyword evidence="1" id="KW-0378">Hydrolase</keyword>
<protein>
    <submittedName>
        <fullName evidence="1">MobD-like homing endonuclease</fullName>
    </submittedName>
</protein>
<accession>A0A6G6XH20</accession>
<dbReference type="Proteomes" id="UP000503126">
    <property type="component" value="Segment"/>
</dbReference>
<organism evidence="1 2">
    <name type="scientific">Escherichia phage F2</name>
    <dbReference type="NCBI Taxonomy" id="2696339"/>
    <lineage>
        <taxon>Viruses</taxon>
        <taxon>Duplodnaviria</taxon>
        <taxon>Heunggongvirae</taxon>
        <taxon>Uroviricota</taxon>
        <taxon>Caudoviricetes</taxon>
        <taxon>Pantevenvirales</taxon>
        <taxon>Straboviridae</taxon>
        <taxon>Tevenvirinae</taxon>
        <taxon>Mosigvirus</taxon>
        <taxon>Mosigvirus efftwo</taxon>
        <taxon>Tequatrovirus efftwo</taxon>
    </lineage>
</organism>